<evidence type="ECO:0000313" key="2">
    <source>
        <dbReference type="Proteomes" id="UP001195483"/>
    </source>
</evidence>
<accession>A0AAE0RX72</accession>
<proteinExistence type="predicted"/>
<keyword evidence="2" id="KW-1185">Reference proteome</keyword>
<evidence type="ECO:0000313" key="1">
    <source>
        <dbReference type="EMBL" id="KAK3581362.1"/>
    </source>
</evidence>
<sequence>MELQQLALKGLECGRWQNIRINAIDIENPKNYKVVHPTGPGLELIQSVRSLVSFVKAKGRLVRELSSKDKEVTPFSTPSNAWSSTWEIELCDSTIVRLCPPRVLKAPAGICFITFFDRSRTRLDE</sequence>
<reference evidence="1" key="2">
    <citation type="journal article" date="2021" name="Genome Biol. Evol.">
        <title>Developing a high-quality reference genome for a parasitic bivalve with doubly uniparental inheritance (Bivalvia: Unionida).</title>
        <authorList>
            <person name="Smith C.H."/>
        </authorList>
    </citation>
    <scope>NUCLEOTIDE SEQUENCE</scope>
    <source>
        <strain evidence="1">CHS0354</strain>
        <tissue evidence="1">Mantle</tissue>
    </source>
</reference>
<dbReference type="Proteomes" id="UP001195483">
    <property type="component" value="Unassembled WGS sequence"/>
</dbReference>
<reference evidence="1" key="3">
    <citation type="submission" date="2023-05" db="EMBL/GenBank/DDBJ databases">
        <authorList>
            <person name="Smith C.H."/>
        </authorList>
    </citation>
    <scope>NUCLEOTIDE SEQUENCE</scope>
    <source>
        <strain evidence="1">CHS0354</strain>
        <tissue evidence="1">Mantle</tissue>
    </source>
</reference>
<organism evidence="1 2">
    <name type="scientific">Potamilus streckersoni</name>
    <dbReference type="NCBI Taxonomy" id="2493646"/>
    <lineage>
        <taxon>Eukaryota</taxon>
        <taxon>Metazoa</taxon>
        <taxon>Spiralia</taxon>
        <taxon>Lophotrochozoa</taxon>
        <taxon>Mollusca</taxon>
        <taxon>Bivalvia</taxon>
        <taxon>Autobranchia</taxon>
        <taxon>Heteroconchia</taxon>
        <taxon>Palaeoheterodonta</taxon>
        <taxon>Unionida</taxon>
        <taxon>Unionoidea</taxon>
        <taxon>Unionidae</taxon>
        <taxon>Ambleminae</taxon>
        <taxon>Lampsilini</taxon>
        <taxon>Potamilus</taxon>
    </lineage>
</organism>
<gene>
    <name evidence="1" type="ORF">CHS0354_016205</name>
</gene>
<dbReference type="AlphaFoldDB" id="A0AAE0RX72"/>
<protein>
    <submittedName>
        <fullName evidence="1">Uncharacterized protein</fullName>
    </submittedName>
</protein>
<comment type="caution">
    <text evidence="1">The sequence shown here is derived from an EMBL/GenBank/DDBJ whole genome shotgun (WGS) entry which is preliminary data.</text>
</comment>
<dbReference type="EMBL" id="JAEAOA010001006">
    <property type="protein sequence ID" value="KAK3581362.1"/>
    <property type="molecule type" value="Genomic_DNA"/>
</dbReference>
<reference evidence="1" key="1">
    <citation type="journal article" date="2021" name="Genome Biol. Evol.">
        <title>A High-Quality Reference Genome for a Parasitic Bivalve with Doubly Uniparental Inheritance (Bivalvia: Unionida).</title>
        <authorList>
            <person name="Smith C.H."/>
        </authorList>
    </citation>
    <scope>NUCLEOTIDE SEQUENCE</scope>
    <source>
        <strain evidence="1">CHS0354</strain>
    </source>
</reference>
<name>A0AAE0RX72_9BIVA</name>